<gene>
    <name evidence="7" type="primary">lacA</name>
    <name evidence="7" type="ORF">SAMEA4364220_01570</name>
</gene>
<dbReference type="PANTHER" id="PTHR43017">
    <property type="entry name" value="GALACTOSIDE O-ACETYLTRANSFERASE"/>
    <property type="match status" value="1"/>
</dbReference>
<evidence type="ECO:0000256" key="5">
    <source>
        <dbReference type="RuleBase" id="RU367021"/>
    </source>
</evidence>
<dbReference type="RefSeq" id="WP_027890231.1">
    <property type="nucleotide sequence ID" value="NZ_CALXYH010000012.1"/>
</dbReference>
<comment type="similarity">
    <text evidence="1 5">Belongs to the transferase hexapeptide repeat family.</text>
</comment>
<keyword evidence="8" id="KW-1185">Reference proteome</keyword>
<dbReference type="eggNOG" id="COG0110">
    <property type="taxonomic scope" value="Bacteria"/>
</dbReference>
<dbReference type="Proteomes" id="UP000215383">
    <property type="component" value="Chromosome 1"/>
</dbReference>
<dbReference type="InterPro" id="IPR018357">
    <property type="entry name" value="Hexapep_transf_CS"/>
</dbReference>
<dbReference type="Gene3D" id="2.160.10.10">
    <property type="entry name" value="Hexapeptide repeat proteins"/>
    <property type="match status" value="1"/>
</dbReference>
<dbReference type="SMART" id="SM01266">
    <property type="entry name" value="Mac"/>
    <property type="match status" value="1"/>
</dbReference>
<dbReference type="Pfam" id="PF00132">
    <property type="entry name" value="Hexapep"/>
    <property type="match status" value="1"/>
</dbReference>
<keyword evidence="3" id="KW-0677">Repeat</keyword>
<proteinExistence type="inferred from homology"/>
<dbReference type="InterPro" id="IPR039369">
    <property type="entry name" value="LacA-like"/>
</dbReference>
<feature type="domain" description="Maltose/galactoside acetyltransferase" evidence="6">
    <location>
        <begin position="4"/>
        <end position="68"/>
    </location>
</feature>
<dbReference type="FunFam" id="2.160.10.10:FF:000025">
    <property type="entry name" value="Hexapeptide-repeat containing-acetyltransferase"/>
    <property type="match status" value="1"/>
</dbReference>
<dbReference type="SUPFAM" id="SSF51161">
    <property type="entry name" value="Trimeric LpxA-like enzymes"/>
    <property type="match status" value="1"/>
</dbReference>
<dbReference type="InterPro" id="IPR011004">
    <property type="entry name" value="Trimer_LpxA-like_sf"/>
</dbReference>
<keyword evidence="2 5" id="KW-0808">Transferase</keyword>
<organism evidence="7 8">
    <name type="scientific">Megamonas hypermegale</name>
    <dbReference type="NCBI Taxonomy" id="158847"/>
    <lineage>
        <taxon>Bacteria</taxon>
        <taxon>Bacillati</taxon>
        <taxon>Bacillota</taxon>
        <taxon>Negativicutes</taxon>
        <taxon>Selenomonadales</taxon>
        <taxon>Selenomonadaceae</taxon>
        <taxon>Megamonas</taxon>
    </lineage>
</organism>
<evidence type="ECO:0000256" key="1">
    <source>
        <dbReference type="ARBA" id="ARBA00007274"/>
    </source>
</evidence>
<evidence type="ECO:0000259" key="6">
    <source>
        <dbReference type="SMART" id="SM01266"/>
    </source>
</evidence>
<dbReference type="GeneID" id="78507567"/>
<evidence type="ECO:0000313" key="8">
    <source>
        <dbReference type="Proteomes" id="UP000215383"/>
    </source>
</evidence>
<dbReference type="OrthoDB" id="9812571at2"/>
<dbReference type="GO" id="GO:0008870">
    <property type="term" value="F:galactoside O-acetyltransferase activity"/>
    <property type="evidence" value="ECO:0007669"/>
    <property type="project" value="TreeGrafter"/>
</dbReference>
<sequence>MRLEEQMKNGLLYREFGHKDPVDQEYEKVIEAQRVHAKEMMYDFNNTRPSEMEKRTAILKNLLGAAGDGIYLEPPAHFAYGCNTFIGKNFYANFNFQVVDDGEVHIGDDVMIGPNVLICVTGHPLYHEYRLGGTQFSLPIHIGNRVWIGAGAMIMPGVTIGDNSVIGAGSLVTKDIPANVLAYGSPCRVIREIGEYDKKFYRKNMPVNDFK</sequence>
<accession>A0A239TXH4</accession>
<dbReference type="Pfam" id="PF12464">
    <property type="entry name" value="Mac"/>
    <property type="match status" value="1"/>
</dbReference>
<keyword evidence="4 5" id="KW-0012">Acyltransferase</keyword>
<evidence type="ECO:0000256" key="3">
    <source>
        <dbReference type="ARBA" id="ARBA00022737"/>
    </source>
</evidence>
<evidence type="ECO:0000256" key="2">
    <source>
        <dbReference type="ARBA" id="ARBA00022679"/>
    </source>
</evidence>
<dbReference type="EC" id="2.3.1.-" evidence="5"/>
<dbReference type="InterPro" id="IPR024688">
    <property type="entry name" value="Mac_dom"/>
</dbReference>
<dbReference type="CDD" id="cd03357">
    <property type="entry name" value="LbH_MAT_GAT"/>
    <property type="match status" value="1"/>
</dbReference>
<name>A0A239TXH4_9FIRM</name>
<dbReference type="AlphaFoldDB" id="A0A239TXH4"/>
<protein>
    <recommendedName>
        <fullName evidence="5">Acetyltransferase</fullName>
        <ecNumber evidence="5">2.3.1.-</ecNumber>
    </recommendedName>
</protein>
<dbReference type="InterPro" id="IPR001451">
    <property type="entry name" value="Hexapep"/>
</dbReference>
<reference evidence="7 8" key="1">
    <citation type="submission" date="2017-06" db="EMBL/GenBank/DDBJ databases">
        <authorList>
            <consortium name="Pathogen Informatics"/>
        </authorList>
    </citation>
    <scope>NUCLEOTIDE SEQUENCE [LARGE SCALE GENOMIC DNA]</scope>
    <source>
        <strain evidence="7 8">NCTC10570</strain>
    </source>
</reference>
<dbReference type="EMBL" id="LT906446">
    <property type="protein sequence ID" value="SNV02265.1"/>
    <property type="molecule type" value="Genomic_DNA"/>
</dbReference>
<dbReference type="PANTHER" id="PTHR43017:SF1">
    <property type="entry name" value="ACETYLTRANSFERASE YJL218W-RELATED"/>
    <property type="match status" value="1"/>
</dbReference>
<evidence type="ECO:0000313" key="7">
    <source>
        <dbReference type="EMBL" id="SNV02265.1"/>
    </source>
</evidence>
<evidence type="ECO:0000256" key="4">
    <source>
        <dbReference type="ARBA" id="ARBA00023315"/>
    </source>
</evidence>
<dbReference type="PROSITE" id="PS00101">
    <property type="entry name" value="HEXAPEP_TRANSFERASES"/>
    <property type="match status" value="1"/>
</dbReference>